<feature type="transmembrane region" description="Helical" evidence="1">
    <location>
        <begin position="91"/>
        <end position="113"/>
    </location>
</feature>
<protein>
    <submittedName>
        <fullName evidence="2">Uncharacterized protein</fullName>
    </submittedName>
</protein>
<comment type="caution">
    <text evidence="2">The sequence shown here is derived from an EMBL/GenBank/DDBJ whole genome shotgun (WGS) entry which is preliminary data.</text>
</comment>
<evidence type="ECO:0000313" key="2">
    <source>
        <dbReference type="EMBL" id="TDD93329.1"/>
    </source>
</evidence>
<accession>A0A4R5C414</accession>
<dbReference type="EMBL" id="SMKU01000034">
    <property type="protein sequence ID" value="TDD93329.1"/>
    <property type="molecule type" value="Genomic_DNA"/>
</dbReference>
<keyword evidence="1" id="KW-0812">Transmembrane</keyword>
<dbReference type="Proteomes" id="UP000294513">
    <property type="component" value="Unassembled WGS sequence"/>
</dbReference>
<keyword evidence="1" id="KW-0472">Membrane</keyword>
<gene>
    <name evidence="2" type="ORF">E1298_10105</name>
</gene>
<dbReference type="RefSeq" id="WP_131891592.1">
    <property type="nucleotide sequence ID" value="NZ_SMKU01000034.1"/>
</dbReference>
<evidence type="ECO:0000313" key="3">
    <source>
        <dbReference type="Proteomes" id="UP000294513"/>
    </source>
</evidence>
<keyword evidence="1" id="KW-1133">Transmembrane helix</keyword>
<dbReference type="OrthoDB" id="3629695at2"/>
<reference evidence="2 3" key="1">
    <citation type="submission" date="2019-03" db="EMBL/GenBank/DDBJ databases">
        <title>Draft genome sequences of novel Actinobacteria.</title>
        <authorList>
            <person name="Sahin N."/>
            <person name="Ay H."/>
            <person name="Saygin H."/>
        </authorList>
    </citation>
    <scope>NUCLEOTIDE SEQUENCE [LARGE SCALE GENOMIC DNA]</scope>
    <source>
        <strain evidence="2 3">H3C3</strain>
    </source>
</reference>
<dbReference type="AlphaFoldDB" id="A0A4R5C414"/>
<proteinExistence type="predicted"/>
<evidence type="ECO:0000256" key="1">
    <source>
        <dbReference type="SAM" id="Phobius"/>
    </source>
</evidence>
<sequence>MSDDVWPVQGEVGSLSTFNGIGYELKGFTRTDPSGRCFATRWWVVLLPLLPLERYYVTEKEMTADAVGWTTHYLIHGQSYLRIGEIVRTYLFCWLIGPAMALGPSLGLAALMIEVVDASFNVPFWVIVVTIVGGFIGSFCIVSLLLMTYRKRWAPLRTVRWVEGPPTHKDSS</sequence>
<name>A0A4R5C414_9ACTN</name>
<keyword evidence="3" id="KW-1185">Reference proteome</keyword>
<organism evidence="2 3">
    <name type="scientific">Actinomadura rubrisoli</name>
    <dbReference type="NCBI Taxonomy" id="2530368"/>
    <lineage>
        <taxon>Bacteria</taxon>
        <taxon>Bacillati</taxon>
        <taxon>Actinomycetota</taxon>
        <taxon>Actinomycetes</taxon>
        <taxon>Streptosporangiales</taxon>
        <taxon>Thermomonosporaceae</taxon>
        <taxon>Actinomadura</taxon>
    </lineage>
</organism>
<feature type="transmembrane region" description="Helical" evidence="1">
    <location>
        <begin position="125"/>
        <end position="147"/>
    </location>
</feature>